<feature type="region of interest" description="Disordered" evidence="1">
    <location>
        <begin position="202"/>
        <end position="235"/>
    </location>
</feature>
<evidence type="ECO:0000256" key="1">
    <source>
        <dbReference type="SAM" id="MobiDB-lite"/>
    </source>
</evidence>
<evidence type="ECO:0000313" key="3">
    <source>
        <dbReference type="Proteomes" id="UP000626109"/>
    </source>
</evidence>
<gene>
    <name evidence="2" type="ORF">PGLA2088_LOCUS26414</name>
</gene>
<comment type="caution">
    <text evidence="2">The sequence shown here is derived from an EMBL/GenBank/DDBJ whole genome shotgun (WGS) entry which is preliminary data.</text>
</comment>
<dbReference type="AlphaFoldDB" id="A0A813JY41"/>
<sequence length="235" mass="24949">SSSPPSFAGRWQGGMASAAHTAPVPSLARQEAARAQPSPKPKRPRVSFATVSLRTFATGEDGSLSSPQERQLSPMMDTSMSSEDKGTLRPLQIYNEQDTTEDLHFPGIRDLCAPTPDHLKAQRVSMSGELGDMQRQIKSALAPSPPAKHAMQPLTPIRHAEIENDGLNTGSDASGDMNEEVTANVESLAKLVMQDELYGAGRLTGAPVKGPAPGAAVRPSRGTPDRTPTAELEAF</sequence>
<feature type="compositionally biased region" description="Low complexity" evidence="1">
    <location>
        <begin position="205"/>
        <end position="219"/>
    </location>
</feature>
<dbReference type="Proteomes" id="UP000626109">
    <property type="component" value="Unassembled WGS sequence"/>
</dbReference>
<dbReference type="EMBL" id="CAJNNW010027054">
    <property type="protein sequence ID" value="CAE8689303.1"/>
    <property type="molecule type" value="Genomic_DNA"/>
</dbReference>
<feature type="non-terminal residue" evidence="2">
    <location>
        <position position="235"/>
    </location>
</feature>
<evidence type="ECO:0000313" key="2">
    <source>
        <dbReference type="EMBL" id="CAE8689303.1"/>
    </source>
</evidence>
<proteinExistence type="predicted"/>
<name>A0A813JY41_POLGL</name>
<organism evidence="2 3">
    <name type="scientific">Polarella glacialis</name>
    <name type="common">Dinoflagellate</name>
    <dbReference type="NCBI Taxonomy" id="89957"/>
    <lineage>
        <taxon>Eukaryota</taxon>
        <taxon>Sar</taxon>
        <taxon>Alveolata</taxon>
        <taxon>Dinophyceae</taxon>
        <taxon>Suessiales</taxon>
        <taxon>Suessiaceae</taxon>
        <taxon>Polarella</taxon>
    </lineage>
</organism>
<accession>A0A813JY41</accession>
<feature type="region of interest" description="Disordered" evidence="1">
    <location>
        <begin position="1"/>
        <end position="86"/>
    </location>
</feature>
<reference evidence="2" key="1">
    <citation type="submission" date="2021-02" db="EMBL/GenBank/DDBJ databases">
        <authorList>
            <person name="Dougan E. K."/>
            <person name="Rhodes N."/>
            <person name="Thang M."/>
            <person name="Chan C."/>
        </authorList>
    </citation>
    <scope>NUCLEOTIDE SEQUENCE</scope>
</reference>
<feature type="compositionally biased region" description="Polar residues" evidence="1">
    <location>
        <begin position="63"/>
        <end position="81"/>
    </location>
</feature>
<feature type="non-terminal residue" evidence="2">
    <location>
        <position position="1"/>
    </location>
</feature>
<protein>
    <submittedName>
        <fullName evidence="2">Uncharacterized protein</fullName>
    </submittedName>
</protein>